<dbReference type="EMBL" id="BARS01013965">
    <property type="protein sequence ID" value="GAF88622.1"/>
    <property type="molecule type" value="Genomic_DNA"/>
</dbReference>
<dbReference type="AlphaFoldDB" id="X0TKG7"/>
<name>X0TKG7_9ZZZZ</name>
<reference evidence="1" key="1">
    <citation type="journal article" date="2014" name="Front. Microbiol.">
        <title>High frequency of phylogenetically diverse reductive dehalogenase-homologous genes in deep subseafloor sedimentary metagenomes.</title>
        <authorList>
            <person name="Kawai M."/>
            <person name="Futagami T."/>
            <person name="Toyoda A."/>
            <person name="Takaki Y."/>
            <person name="Nishi S."/>
            <person name="Hori S."/>
            <person name="Arai W."/>
            <person name="Tsubouchi T."/>
            <person name="Morono Y."/>
            <person name="Uchiyama I."/>
            <person name="Ito T."/>
            <person name="Fujiyama A."/>
            <person name="Inagaki F."/>
            <person name="Takami H."/>
        </authorList>
    </citation>
    <scope>NUCLEOTIDE SEQUENCE</scope>
    <source>
        <strain evidence="1">Expedition CK06-06</strain>
    </source>
</reference>
<proteinExistence type="predicted"/>
<feature type="non-terminal residue" evidence="1">
    <location>
        <position position="1"/>
    </location>
</feature>
<protein>
    <submittedName>
        <fullName evidence="1">Uncharacterized protein</fullName>
    </submittedName>
</protein>
<comment type="caution">
    <text evidence="1">The sequence shown here is derived from an EMBL/GenBank/DDBJ whole genome shotgun (WGS) entry which is preliminary data.</text>
</comment>
<organism evidence="1">
    <name type="scientific">marine sediment metagenome</name>
    <dbReference type="NCBI Taxonomy" id="412755"/>
    <lineage>
        <taxon>unclassified sequences</taxon>
        <taxon>metagenomes</taxon>
        <taxon>ecological metagenomes</taxon>
    </lineage>
</organism>
<gene>
    <name evidence="1" type="ORF">S01H1_23886</name>
</gene>
<sequence length="55" mass="6260">FVVIVVHGPDDVSRSTWPEASEAKRHVRKLLEQGVVAANIRVYRTRLVRPPLPPF</sequence>
<accession>X0TKG7</accession>
<evidence type="ECO:0000313" key="1">
    <source>
        <dbReference type="EMBL" id="GAF88622.1"/>
    </source>
</evidence>